<dbReference type="SUPFAM" id="SSF53597">
    <property type="entry name" value="Dihydrofolate reductase-like"/>
    <property type="match status" value="1"/>
</dbReference>
<evidence type="ECO:0000259" key="1">
    <source>
        <dbReference type="Pfam" id="PF01872"/>
    </source>
</evidence>
<dbReference type="PANTHER" id="PTHR38011">
    <property type="entry name" value="DIHYDROFOLATE REDUCTASE FAMILY PROTEIN (AFU_ORTHOLOGUE AFUA_8G06820)"/>
    <property type="match status" value="1"/>
</dbReference>
<dbReference type="GO" id="GO:0009231">
    <property type="term" value="P:riboflavin biosynthetic process"/>
    <property type="evidence" value="ECO:0007669"/>
    <property type="project" value="InterPro"/>
</dbReference>
<keyword evidence="3" id="KW-1185">Reference proteome</keyword>
<dbReference type="Gene3D" id="3.40.430.10">
    <property type="entry name" value="Dihydrofolate Reductase, subunit A"/>
    <property type="match status" value="1"/>
</dbReference>
<evidence type="ECO:0000313" key="2">
    <source>
        <dbReference type="EMBL" id="QMU28100.1"/>
    </source>
</evidence>
<dbReference type="PANTHER" id="PTHR38011:SF11">
    <property type="entry name" value="2,5-DIAMINO-6-RIBOSYLAMINO-4(3H)-PYRIMIDINONE 5'-PHOSPHATE REDUCTASE"/>
    <property type="match status" value="1"/>
</dbReference>
<feature type="domain" description="Bacterial bifunctional deaminase-reductase C-terminal" evidence="1">
    <location>
        <begin position="2"/>
        <end position="180"/>
    </location>
</feature>
<reference evidence="2 3" key="2">
    <citation type="submission" date="2020-08" db="EMBL/GenBank/DDBJ databases">
        <title>Adhaeribacter dokdonensis sp. nov., isolated from the rhizosphere of Elymus tsukushiensis, a plant native to the Dokdo Islands, Republic of Korea.</title>
        <authorList>
            <person name="Ghim S.Y."/>
        </authorList>
    </citation>
    <scope>NUCLEOTIDE SEQUENCE [LARGE SCALE GENOMIC DNA]</scope>
    <source>
        <strain evidence="2 3">KUDC8001</strain>
    </source>
</reference>
<dbReference type="RefSeq" id="WP_182415288.1">
    <property type="nucleotide sequence ID" value="NZ_CP055153.1"/>
</dbReference>
<evidence type="ECO:0000313" key="3">
    <source>
        <dbReference type="Proteomes" id="UP000514509"/>
    </source>
</evidence>
<proteinExistence type="predicted"/>
<dbReference type="InterPro" id="IPR024072">
    <property type="entry name" value="DHFR-like_dom_sf"/>
</dbReference>
<organism evidence="2 3">
    <name type="scientific">Adhaeribacter radiodurans</name>
    <dbReference type="NCBI Taxonomy" id="2745197"/>
    <lineage>
        <taxon>Bacteria</taxon>
        <taxon>Pseudomonadati</taxon>
        <taxon>Bacteroidota</taxon>
        <taxon>Cytophagia</taxon>
        <taxon>Cytophagales</taxon>
        <taxon>Hymenobacteraceae</taxon>
        <taxon>Adhaeribacter</taxon>
    </lineage>
</organism>
<dbReference type="KEGG" id="add:HUW48_08585"/>
<reference evidence="2 3" key="1">
    <citation type="submission" date="2020-06" db="EMBL/GenBank/DDBJ databases">
        <authorList>
            <person name="Hwang Y.J."/>
        </authorList>
    </citation>
    <scope>NUCLEOTIDE SEQUENCE [LARGE SCALE GENOMIC DNA]</scope>
    <source>
        <strain evidence="2 3">KUDC8001</strain>
    </source>
</reference>
<dbReference type="Pfam" id="PF01872">
    <property type="entry name" value="RibD_C"/>
    <property type="match status" value="1"/>
</dbReference>
<sequence>MRKIILSLHTSLDGFVAGPNGEMNWIKVDEELFDLVGEFTKEADTALYGRVTYQMMDSYWPSAADEPNASKHDIEHSEWYNQSEKVVLSKTMKGADINKTTIISNNVVSEIEKLKSKSGKNILIFGSPTAAHNLMEHQLIDEYWLFINPIILGRGIPVFAKIADKTGLQLVTNKVFPCGVIGLHYTVVR</sequence>
<dbReference type="InterPro" id="IPR002734">
    <property type="entry name" value="RibDG_C"/>
</dbReference>
<dbReference type="GO" id="GO:0008703">
    <property type="term" value="F:5-amino-6-(5-phosphoribosylamino)uracil reductase activity"/>
    <property type="evidence" value="ECO:0007669"/>
    <property type="project" value="InterPro"/>
</dbReference>
<name>A0A7L7L5P9_9BACT</name>
<accession>A0A7L7L5P9</accession>
<protein>
    <submittedName>
        <fullName evidence="2">Dihydrofolate reductase family protein</fullName>
    </submittedName>
</protein>
<dbReference type="AlphaFoldDB" id="A0A7L7L5P9"/>
<dbReference type="EMBL" id="CP055153">
    <property type="protein sequence ID" value="QMU28100.1"/>
    <property type="molecule type" value="Genomic_DNA"/>
</dbReference>
<dbReference type="Proteomes" id="UP000514509">
    <property type="component" value="Chromosome"/>
</dbReference>
<gene>
    <name evidence="2" type="ORF">HUW48_08585</name>
</gene>
<dbReference type="InterPro" id="IPR050765">
    <property type="entry name" value="Riboflavin_Biosynth_HTPR"/>
</dbReference>